<dbReference type="Gene3D" id="2.60.210.10">
    <property type="entry name" value="Apoptosis, Tumor Necrosis Factor Receptor Associated Protein 2, Chain A"/>
    <property type="match status" value="1"/>
</dbReference>
<reference evidence="9 10" key="1">
    <citation type="journal article" date="2019" name="Fungal Biol. Biotechnol.">
        <title>Draft genome sequence of fastidious pathogen Ceratobasidium theobromae, which causes vascular-streak dieback in Theobroma cacao.</title>
        <authorList>
            <person name="Ali S.S."/>
            <person name="Asman A."/>
            <person name="Shao J."/>
            <person name="Firmansyah A.P."/>
            <person name="Susilo A.W."/>
            <person name="Rosmana A."/>
            <person name="McMahon P."/>
            <person name="Junaid M."/>
            <person name="Guest D."/>
            <person name="Kheng T.Y."/>
            <person name="Meinhardt L.W."/>
            <person name="Bailey B.A."/>
        </authorList>
    </citation>
    <scope>NUCLEOTIDE SEQUENCE [LARGE SCALE GENOMIC DNA]</scope>
    <source>
        <strain evidence="9 10">CT2</strain>
    </source>
</reference>
<dbReference type="OrthoDB" id="6359816at2759"/>
<comment type="subcellular location">
    <subcellularLocation>
        <location evidence="1">Membrane</location>
        <topology evidence="1">Multi-pass membrane protein</topology>
    </subcellularLocation>
</comment>
<evidence type="ECO:0000256" key="5">
    <source>
        <dbReference type="SAM" id="MobiDB-lite"/>
    </source>
</evidence>
<comment type="caution">
    <text evidence="9">The sequence shown here is derived from an EMBL/GenBank/DDBJ whole genome shotgun (WGS) entry which is preliminary data.</text>
</comment>
<evidence type="ECO:0000313" key="9">
    <source>
        <dbReference type="EMBL" id="KAB5589115.1"/>
    </source>
</evidence>
<keyword evidence="10" id="KW-1185">Reference proteome</keyword>
<sequence>METLLKVPEYMKSLRETRLSAMRGPREFFDVQRISRPADLNQATSRISYNTRYFSGNYGVIVAILAVYALLTNYWLLISLGFLIGGFMAINKWAPEPMQVGDQVITQKSLYTGLFVIGIPLLWWSSPLGTFFWLVGSSAVLILGHAALMEPGVESEYANVTEMDTSNSIAEFQESHTVTLEWTVRNLKQLFESSRGEQKSKVVKSAIFGGGGHEGGGYISLYLSCEPTADEKEKAINGKWQREGLYKFTFELRSLSKNASFNIKEAYNHAFSWKTANWGWAQFAKRDTVYYAPTAVRAQDAFVIVCQITDSPASPTSTVSKQSVPRDLLGSVGSLLDDPCYSDVEFVLPPRRRGGKTRRIYASKKLLAGRAEYFQTMFSSGFAEATPDTSAEGSRLMTSFDESDYASAYSNAADDSDEEDAELDDMAWEVSSDAGLVGKSVDDPGASDLPAALVPIPVAPTPVPAAATTPVIAGPPKVPVVVRDVAYVTYKAFLYYLYTDTIVFAPLKSQFMLSSPSTSSFSQATLHLPTSSDGAPMHSPGIGAGPRTESAGGGRRGWLRDWEANNPDRPSPCSAKAIYRLADKLDLAELKARAFTHITKSLSILSVPFELFSSFSAAFSEVRKVQMDFALRHWNEIRSAESMKQVLSELRSGRYPGYEEVMPQLLGYLVYKPLTAEGTGDESGQEGMMSIGGR</sequence>
<accession>A0A5N5QBJ0</accession>
<feature type="domain" description="BTB" evidence="7">
    <location>
        <begin position="342"/>
        <end position="506"/>
    </location>
</feature>
<dbReference type="Proteomes" id="UP000383932">
    <property type="component" value="Unassembled WGS sequence"/>
</dbReference>
<proteinExistence type="predicted"/>
<evidence type="ECO:0000313" key="10">
    <source>
        <dbReference type="Proteomes" id="UP000383932"/>
    </source>
</evidence>
<feature type="domain" description="MATH" evidence="8">
    <location>
        <begin position="177"/>
        <end position="308"/>
    </location>
</feature>
<dbReference type="SUPFAM" id="SSF49599">
    <property type="entry name" value="TRAF domain-like"/>
    <property type="match status" value="1"/>
</dbReference>
<feature type="transmembrane region" description="Helical" evidence="6">
    <location>
        <begin position="109"/>
        <end position="125"/>
    </location>
</feature>
<protein>
    <recommendedName>
        <fullName evidence="11">PRA1 family protein</fullName>
    </recommendedName>
</protein>
<name>A0A5N5QBJ0_9AGAM</name>
<dbReference type="Gene3D" id="3.30.710.10">
    <property type="entry name" value="Potassium Channel Kv1.1, Chain A"/>
    <property type="match status" value="1"/>
</dbReference>
<dbReference type="GO" id="GO:0016020">
    <property type="term" value="C:membrane"/>
    <property type="evidence" value="ECO:0007669"/>
    <property type="project" value="UniProtKB-SubCell"/>
</dbReference>
<dbReference type="PANTHER" id="PTHR24413">
    <property type="entry name" value="SPECKLE-TYPE POZ PROTEIN"/>
    <property type="match status" value="1"/>
</dbReference>
<dbReference type="InterPro" id="IPR004895">
    <property type="entry name" value="Prenylated_rab_accept_PRA1"/>
</dbReference>
<evidence type="ECO:0000256" key="2">
    <source>
        <dbReference type="ARBA" id="ARBA00022692"/>
    </source>
</evidence>
<dbReference type="CDD" id="cd00121">
    <property type="entry name" value="MATH"/>
    <property type="match status" value="1"/>
</dbReference>
<evidence type="ECO:0000256" key="4">
    <source>
        <dbReference type="ARBA" id="ARBA00023136"/>
    </source>
</evidence>
<keyword evidence="2 6" id="KW-0812">Transmembrane</keyword>
<keyword evidence="3 6" id="KW-1133">Transmembrane helix</keyword>
<dbReference type="EMBL" id="SSOP01000315">
    <property type="protein sequence ID" value="KAB5589115.1"/>
    <property type="molecule type" value="Genomic_DNA"/>
</dbReference>
<dbReference type="InterPro" id="IPR008974">
    <property type="entry name" value="TRAF-like"/>
</dbReference>
<evidence type="ECO:0000259" key="8">
    <source>
        <dbReference type="PROSITE" id="PS50144"/>
    </source>
</evidence>
<keyword evidence="4 6" id="KW-0472">Membrane</keyword>
<evidence type="ECO:0000256" key="6">
    <source>
        <dbReference type="SAM" id="Phobius"/>
    </source>
</evidence>
<feature type="transmembrane region" description="Helical" evidence="6">
    <location>
        <begin position="58"/>
        <end position="88"/>
    </location>
</feature>
<dbReference type="InterPro" id="IPR011333">
    <property type="entry name" value="SKP1/BTB/POZ_sf"/>
</dbReference>
<dbReference type="GO" id="GO:0030163">
    <property type="term" value="P:protein catabolic process"/>
    <property type="evidence" value="ECO:0007669"/>
    <property type="project" value="UniProtKB-ARBA"/>
</dbReference>
<feature type="region of interest" description="Disordered" evidence="5">
    <location>
        <begin position="529"/>
        <end position="570"/>
    </location>
</feature>
<dbReference type="PROSITE" id="PS50144">
    <property type="entry name" value="MATH"/>
    <property type="match status" value="1"/>
</dbReference>
<dbReference type="InterPro" id="IPR002083">
    <property type="entry name" value="MATH/TRAF_dom"/>
</dbReference>
<dbReference type="Pfam" id="PF03208">
    <property type="entry name" value="PRA1"/>
    <property type="match status" value="1"/>
</dbReference>
<dbReference type="InterPro" id="IPR000210">
    <property type="entry name" value="BTB/POZ_dom"/>
</dbReference>
<dbReference type="AlphaFoldDB" id="A0A5N5QBJ0"/>
<evidence type="ECO:0000256" key="3">
    <source>
        <dbReference type="ARBA" id="ARBA00022989"/>
    </source>
</evidence>
<evidence type="ECO:0000259" key="7">
    <source>
        <dbReference type="PROSITE" id="PS50097"/>
    </source>
</evidence>
<dbReference type="SUPFAM" id="SSF54695">
    <property type="entry name" value="POZ domain"/>
    <property type="match status" value="1"/>
</dbReference>
<evidence type="ECO:0000256" key="1">
    <source>
        <dbReference type="ARBA" id="ARBA00004141"/>
    </source>
</evidence>
<dbReference type="PROSITE" id="PS50097">
    <property type="entry name" value="BTB"/>
    <property type="match status" value="1"/>
</dbReference>
<evidence type="ECO:0008006" key="11">
    <source>
        <dbReference type="Google" id="ProtNLM"/>
    </source>
</evidence>
<organism evidence="9 10">
    <name type="scientific">Ceratobasidium theobromae</name>
    <dbReference type="NCBI Taxonomy" id="1582974"/>
    <lineage>
        <taxon>Eukaryota</taxon>
        <taxon>Fungi</taxon>
        <taxon>Dikarya</taxon>
        <taxon>Basidiomycota</taxon>
        <taxon>Agaricomycotina</taxon>
        <taxon>Agaricomycetes</taxon>
        <taxon>Cantharellales</taxon>
        <taxon>Ceratobasidiaceae</taxon>
        <taxon>Ceratobasidium</taxon>
    </lineage>
</organism>
<gene>
    <name evidence="9" type="ORF">CTheo_7444</name>
</gene>